<dbReference type="GO" id="GO:0046930">
    <property type="term" value="C:pore complex"/>
    <property type="evidence" value="ECO:0007669"/>
    <property type="project" value="UniProtKB-KW"/>
</dbReference>
<dbReference type="InterPro" id="IPR050298">
    <property type="entry name" value="Gram-neg_bact_OMP"/>
</dbReference>
<evidence type="ECO:0000256" key="7">
    <source>
        <dbReference type="ARBA" id="ARBA00023016"/>
    </source>
</evidence>
<dbReference type="InterPro" id="IPR013793">
    <property type="entry name" value="Porin_Gram-ve_CS"/>
</dbReference>
<dbReference type="STRING" id="1367852.SAMN05216516_106166"/>
<comment type="subcellular location">
    <subcellularLocation>
        <location evidence="1 14">Cell outer membrane</location>
        <topology evidence="1 14">Multi-pass membrane protein</topology>
    </subcellularLocation>
</comment>
<dbReference type="InterPro" id="IPR001897">
    <property type="entry name" value="Porin_gammaproteobac"/>
</dbReference>
<comment type="subunit">
    <text evidence="14">Homotrimer.</text>
</comment>
<comment type="similarity">
    <text evidence="2 14">Belongs to the Gram-negative porin family.</text>
</comment>
<keyword evidence="6 15" id="KW-0732">Signal</keyword>
<keyword evidence="9 14" id="KW-0626">Porin</keyword>
<dbReference type="InterPro" id="IPR023614">
    <property type="entry name" value="Porin_dom_sf"/>
</dbReference>
<dbReference type="PROSITE" id="PS00576">
    <property type="entry name" value="GRAM_NEG_PORIN"/>
    <property type="match status" value="1"/>
</dbReference>
<dbReference type="PRINTS" id="PR00183">
    <property type="entry name" value="ECOLIPORIN"/>
</dbReference>
<evidence type="ECO:0000256" key="8">
    <source>
        <dbReference type="ARBA" id="ARBA00023065"/>
    </source>
</evidence>
<evidence type="ECO:0000256" key="9">
    <source>
        <dbReference type="ARBA" id="ARBA00023114"/>
    </source>
</evidence>
<dbReference type="InterPro" id="IPR033900">
    <property type="entry name" value="Gram_neg_porin_domain"/>
</dbReference>
<keyword evidence="8 14" id="KW-0406">Ion transport</keyword>
<keyword evidence="4" id="KW-1134">Transmembrane beta strand</keyword>
<dbReference type="AlphaFoldDB" id="A0A1I4YK86"/>
<sequence>MKKYVLVAVLAAMAVPASANAAEIYNKDGNKLDFYGKLKAMHYFSDNSLSNGDKSYFRMGFRGETKINDLITGYGQWESQFNVNNSEGADANNGNKTRLGFAGLKFGDIGSFDYGRNFGVLYDVESWTDMFPEFGGDGSAHTDNFMTQRATGVATYRNNDFFGLIPGLKVALQYQGKNSEDTANLRAPTTGNGDGYGVSLSYAIPETGLSISSAFTSSDRTAEQQSLVFGHGNKAEAFGGGIKYDANGLYLAAIYTQTYNMTPFITTNAIAGTTNTTSGTYAGMANKATDVEVLAQYQFNSGLRPSLGYVQTTGHDIERGIGDADLVKYIDVGATYFFNKNMSAMVDYKINQLNSNNKLALNNDDVVALGLTYLF</sequence>
<dbReference type="GO" id="GO:0009279">
    <property type="term" value="C:cell outer membrane"/>
    <property type="evidence" value="ECO:0007669"/>
    <property type="project" value="UniProtKB-SubCell"/>
</dbReference>
<evidence type="ECO:0000256" key="6">
    <source>
        <dbReference type="ARBA" id="ARBA00022729"/>
    </source>
</evidence>
<dbReference type="PRINTS" id="PR00182">
    <property type="entry name" value="ECOLNEIPORIN"/>
</dbReference>
<dbReference type="InterPro" id="IPR001702">
    <property type="entry name" value="Porin_Gram-ve"/>
</dbReference>
<organism evidence="16 17">
    <name type="scientific">Izhakiella capsodis</name>
    <dbReference type="NCBI Taxonomy" id="1367852"/>
    <lineage>
        <taxon>Bacteria</taxon>
        <taxon>Pseudomonadati</taxon>
        <taxon>Pseudomonadota</taxon>
        <taxon>Gammaproteobacteria</taxon>
        <taxon>Enterobacterales</taxon>
        <taxon>Erwiniaceae</taxon>
        <taxon>Izhakiella</taxon>
    </lineage>
</organism>
<evidence type="ECO:0000256" key="12">
    <source>
        <dbReference type="ARBA" id="ARBA00039416"/>
    </source>
</evidence>
<dbReference type="CDD" id="cd00342">
    <property type="entry name" value="gram_neg_porins"/>
    <property type="match status" value="1"/>
</dbReference>
<keyword evidence="14" id="KW-0998">Cell outer membrane</keyword>
<evidence type="ECO:0000313" key="17">
    <source>
        <dbReference type="Proteomes" id="UP000242222"/>
    </source>
</evidence>
<dbReference type="EMBL" id="FOVC01000006">
    <property type="protein sequence ID" value="SFN38465.1"/>
    <property type="molecule type" value="Genomic_DNA"/>
</dbReference>
<dbReference type="Gene3D" id="2.40.160.10">
    <property type="entry name" value="Porin"/>
    <property type="match status" value="1"/>
</dbReference>
<protein>
    <recommendedName>
        <fullName evidence="12">Outer membrane porin PhoE</fullName>
    </recommendedName>
    <alternativeName>
        <fullName evidence="13">Outer membrane pore protein E</fullName>
    </alternativeName>
</protein>
<keyword evidence="7" id="KW-0346">Stress response</keyword>
<evidence type="ECO:0000256" key="15">
    <source>
        <dbReference type="SAM" id="SignalP"/>
    </source>
</evidence>
<feature type="signal peptide" evidence="15">
    <location>
        <begin position="1"/>
        <end position="21"/>
    </location>
</feature>
<evidence type="ECO:0000256" key="3">
    <source>
        <dbReference type="ARBA" id="ARBA00022448"/>
    </source>
</evidence>
<dbReference type="GO" id="GO:0015288">
    <property type="term" value="F:porin activity"/>
    <property type="evidence" value="ECO:0007669"/>
    <property type="project" value="UniProtKB-KW"/>
</dbReference>
<dbReference type="RefSeq" id="WP_092877951.1">
    <property type="nucleotide sequence ID" value="NZ_FOVC01000006.1"/>
</dbReference>
<accession>A0A1I4YK86</accession>
<keyword evidence="3 14" id="KW-0813">Transport</keyword>
<feature type="chain" id="PRO_5017349715" description="Outer membrane porin PhoE" evidence="15">
    <location>
        <begin position="22"/>
        <end position="375"/>
    </location>
</feature>
<dbReference type="Pfam" id="PF00267">
    <property type="entry name" value="Porin_1"/>
    <property type="match status" value="1"/>
</dbReference>
<keyword evidence="5 14" id="KW-0812">Transmembrane</keyword>
<evidence type="ECO:0000256" key="10">
    <source>
        <dbReference type="ARBA" id="ARBA00023136"/>
    </source>
</evidence>
<comment type="function">
    <text evidence="11">Uptake of inorganic phosphate, phosphorylated compounds, and some other negatively charged solutes.</text>
</comment>
<proteinExistence type="inferred from homology"/>
<keyword evidence="10 14" id="KW-0472">Membrane</keyword>
<evidence type="ECO:0000256" key="4">
    <source>
        <dbReference type="ARBA" id="ARBA00022452"/>
    </source>
</evidence>
<dbReference type="Proteomes" id="UP000242222">
    <property type="component" value="Unassembled WGS sequence"/>
</dbReference>
<evidence type="ECO:0000256" key="14">
    <source>
        <dbReference type="RuleBase" id="RU000469"/>
    </source>
</evidence>
<name>A0A1I4YK86_9GAMM</name>
<dbReference type="PANTHER" id="PTHR34501:SF5">
    <property type="entry name" value="OUTER MEMBRANE PORIN PHOE"/>
    <property type="match status" value="1"/>
</dbReference>
<gene>
    <name evidence="16" type="ORF">SAMN05216516_106166</name>
</gene>
<evidence type="ECO:0000256" key="11">
    <source>
        <dbReference type="ARBA" id="ARBA00037329"/>
    </source>
</evidence>
<dbReference type="PANTHER" id="PTHR34501">
    <property type="entry name" value="PROTEIN YDDL-RELATED"/>
    <property type="match status" value="1"/>
</dbReference>
<dbReference type="GO" id="GO:0034220">
    <property type="term" value="P:monoatomic ion transmembrane transport"/>
    <property type="evidence" value="ECO:0007669"/>
    <property type="project" value="InterPro"/>
</dbReference>
<evidence type="ECO:0000256" key="2">
    <source>
        <dbReference type="ARBA" id="ARBA00007539"/>
    </source>
</evidence>
<keyword evidence="17" id="KW-1185">Reference proteome</keyword>
<dbReference type="SUPFAM" id="SSF56935">
    <property type="entry name" value="Porins"/>
    <property type="match status" value="1"/>
</dbReference>
<dbReference type="OrthoDB" id="7055111at2"/>
<evidence type="ECO:0000256" key="5">
    <source>
        <dbReference type="ARBA" id="ARBA00022692"/>
    </source>
</evidence>
<reference evidence="17" key="1">
    <citation type="submission" date="2016-10" db="EMBL/GenBank/DDBJ databases">
        <authorList>
            <person name="Varghese N."/>
            <person name="Submissions S."/>
        </authorList>
    </citation>
    <scope>NUCLEOTIDE SEQUENCE [LARGE SCALE GENOMIC DNA]</scope>
    <source>
        <strain evidence="17">N6PO6</strain>
    </source>
</reference>
<evidence type="ECO:0000256" key="1">
    <source>
        <dbReference type="ARBA" id="ARBA00004571"/>
    </source>
</evidence>
<evidence type="ECO:0000313" key="16">
    <source>
        <dbReference type="EMBL" id="SFN38465.1"/>
    </source>
</evidence>
<evidence type="ECO:0000256" key="13">
    <source>
        <dbReference type="ARBA" id="ARBA00043085"/>
    </source>
</evidence>